<dbReference type="AlphaFoldDB" id="A0A8J2KD98"/>
<dbReference type="GO" id="GO:0006388">
    <property type="term" value="P:tRNA splicing, via endonucleolytic cleavage and ligation"/>
    <property type="evidence" value="ECO:0007669"/>
    <property type="project" value="TreeGrafter"/>
</dbReference>
<dbReference type="PANTHER" id="PTHR12684">
    <property type="entry name" value="PUTATIVE PHOSPHOTRANSFERASE"/>
    <property type="match status" value="1"/>
</dbReference>
<evidence type="ECO:0008006" key="3">
    <source>
        <dbReference type="Google" id="ProtNLM"/>
    </source>
</evidence>
<accession>A0A8J2KD98</accession>
<dbReference type="InterPro" id="IPR002745">
    <property type="entry name" value="Ptrans_KptA/Tpt1"/>
</dbReference>
<comment type="caution">
    <text evidence="1">The sequence shown here is derived from an EMBL/GenBank/DDBJ whole genome shotgun (WGS) entry which is preliminary data.</text>
</comment>
<proteinExistence type="predicted"/>
<organism evidence="1 2">
    <name type="scientific">Allacma fusca</name>
    <dbReference type="NCBI Taxonomy" id="39272"/>
    <lineage>
        <taxon>Eukaryota</taxon>
        <taxon>Metazoa</taxon>
        <taxon>Ecdysozoa</taxon>
        <taxon>Arthropoda</taxon>
        <taxon>Hexapoda</taxon>
        <taxon>Collembola</taxon>
        <taxon>Symphypleona</taxon>
        <taxon>Sminthuridae</taxon>
        <taxon>Allacma</taxon>
    </lineage>
</organism>
<dbReference type="Proteomes" id="UP000708208">
    <property type="component" value="Unassembled WGS sequence"/>
</dbReference>
<dbReference type="GO" id="GO:0000215">
    <property type="term" value="F:tRNA 2'-phosphotransferase activity"/>
    <property type="evidence" value="ECO:0007669"/>
    <property type="project" value="TreeGrafter"/>
</dbReference>
<name>A0A8J2KD98_9HEXA</name>
<sequence>MSAQSQHNVKLSKSMSHLLRHSAPKEKQITVRPGGYVAVADILALPRFKHYSQDDILSVVSNNDKQRFSVTTDDRGEVLIRANQGHSFHIDEEELLEAITNPEEFPVVIHGTYRRFWGSIQESGLCRKTRNHIHFAPGEPGSEGVISGMRNSVEIYIYINLKLALQDGLKFFRSDNNVVLTPGNQNGILEPKYFEKVKDIKRGVILFPTAS</sequence>
<dbReference type="Pfam" id="PF01885">
    <property type="entry name" value="PTS_2-RNA"/>
    <property type="match status" value="1"/>
</dbReference>
<keyword evidence="2" id="KW-1185">Reference proteome</keyword>
<protein>
    <recommendedName>
        <fullName evidence="3">2'-phosphotransferase</fullName>
    </recommendedName>
</protein>
<evidence type="ECO:0000313" key="2">
    <source>
        <dbReference type="Proteomes" id="UP000708208"/>
    </source>
</evidence>
<dbReference type="PANTHER" id="PTHR12684:SF2">
    <property type="entry name" value="TRNA 2'-PHOSPHOTRANSFERASE 1"/>
    <property type="match status" value="1"/>
</dbReference>
<gene>
    <name evidence="1" type="ORF">AFUS01_LOCUS26278</name>
</gene>
<dbReference type="EMBL" id="CAJVCH010348277">
    <property type="protein sequence ID" value="CAG7815611.1"/>
    <property type="molecule type" value="Genomic_DNA"/>
</dbReference>
<dbReference type="OrthoDB" id="419694at2759"/>
<evidence type="ECO:0000313" key="1">
    <source>
        <dbReference type="EMBL" id="CAG7815611.1"/>
    </source>
</evidence>
<reference evidence="1" key="1">
    <citation type="submission" date="2021-06" db="EMBL/GenBank/DDBJ databases">
        <authorList>
            <person name="Hodson N. C."/>
            <person name="Mongue J. A."/>
            <person name="Jaron S. K."/>
        </authorList>
    </citation>
    <scope>NUCLEOTIDE SEQUENCE</scope>
</reference>